<evidence type="ECO:0000256" key="5">
    <source>
        <dbReference type="ARBA" id="ARBA00022777"/>
    </source>
</evidence>
<evidence type="ECO:0000256" key="1">
    <source>
        <dbReference type="ARBA" id="ARBA00004214"/>
    </source>
</evidence>
<dbReference type="Gene3D" id="1.10.510.10">
    <property type="entry name" value="Transferase(Phosphotransferase) domain 1"/>
    <property type="match status" value="1"/>
</dbReference>
<dbReference type="SUPFAM" id="SSF56112">
    <property type="entry name" value="Protein kinase-like (PK-like)"/>
    <property type="match status" value="1"/>
</dbReference>
<evidence type="ECO:0000256" key="13">
    <source>
        <dbReference type="PIRSR" id="PIRSR630616-3"/>
    </source>
</evidence>
<dbReference type="PROSITE" id="PS00108">
    <property type="entry name" value="PROTEIN_KINASE_ST"/>
    <property type="match status" value="1"/>
</dbReference>
<proteinExistence type="inferred from homology"/>
<dbReference type="GO" id="GO:0030261">
    <property type="term" value="P:chromosome condensation"/>
    <property type="evidence" value="ECO:0007669"/>
    <property type="project" value="UniProtKB-ARBA"/>
</dbReference>
<keyword evidence="6 12" id="KW-0067">ATP-binding</keyword>
<name>A0A158P769_ANGCA</name>
<keyword evidence="4 12" id="KW-0547">Nucleotide-binding</keyword>
<feature type="binding site" evidence="12">
    <location>
        <position position="191"/>
    </location>
    <ligand>
        <name>ATP</name>
        <dbReference type="ChEBI" id="CHEBI:30616"/>
    </ligand>
</feature>
<protein>
    <recommendedName>
        <fullName evidence="16">Aurora kinase</fullName>
        <ecNumber evidence="16">2.7.11.1</ecNumber>
    </recommendedName>
</protein>
<evidence type="ECO:0000256" key="16">
    <source>
        <dbReference type="RuleBase" id="RU367134"/>
    </source>
</evidence>
<feature type="cross-link" description="Glycyl lysine isopeptide (Lys-Gly) (interchain with G-Cter in SUMO2)" evidence="13">
    <location>
        <position position="177"/>
    </location>
</feature>
<dbReference type="FunFam" id="1.10.510.10:FF:000235">
    <property type="entry name" value="Serine/threonine-protein kinase ark1"/>
    <property type="match status" value="1"/>
</dbReference>
<dbReference type="Pfam" id="PF00069">
    <property type="entry name" value="Pkinase"/>
    <property type="match status" value="1"/>
</dbReference>
<evidence type="ECO:0000256" key="17">
    <source>
        <dbReference type="SAM" id="MobiDB-lite"/>
    </source>
</evidence>
<feature type="compositionally biased region" description="Basic and acidic residues" evidence="17">
    <location>
        <begin position="1"/>
        <end position="21"/>
    </location>
</feature>
<dbReference type="GO" id="GO:0004674">
    <property type="term" value="F:protein serine/threonine kinase activity"/>
    <property type="evidence" value="ECO:0007669"/>
    <property type="project" value="UniProtKB-KW"/>
</dbReference>
<dbReference type="PANTHER" id="PTHR24350">
    <property type="entry name" value="SERINE/THREONINE-PROTEIN KINASE IAL-RELATED"/>
    <property type="match status" value="1"/>
</dbReference>
<comment type="catalytic activity">
    <reaction evidence="10 16">
        <text>L-seryl-[protein] + ATP = O-phospho-L-seryl-[protein] + ADP + H(+)</text>
        <dbReference type="Rhea" id="RHEA:17989"/>
        <dbReference type="Rhea" id="RHEA-COMP:9863"/>
        <dbReference type="Rhea" id="RHEA-COMP:11604"/>
        <dbReference type="ChEBI" id="CHEBI:15378"/>
        <dbReference type="ChEBI" id="CHEBI:29999"/>
        <dbReference type="ChEBI" id="CHEBI:30616"/>
        <dbReference type="ChEBI" id="CHEBI:83421"/>
        <dbReference type="ChEBI" id="CHEBI:456216"/>
        <dbReference type="EC" id="2.7.11.1"/>
    </reaction>
</comment>
<dbReference type="PROSITE" id="PS50011">
    <property type="entry name" value="PROTEIN_KINASE_DOM"/>
    <property type="match status" value="1"/>
</dbReference>
<dbReference type="SMART" id="SM00220">
    <property type="entry name" value="S_TKc"/>
    <property type="match status" value="1"/>
</dbReference>
<dbReference type="InterPro" id="IPR030616">
    <property type="entry name" value="Aur-like"/>
</dbReference>
<dbReference type="GO" id="GO:0051321">
    <property type="term" value="P:meiotic cell cycle"/>
    <property type="evidence" value="ECO:0007669"/>
    <property type="project" value="UniProtKB-KW"/>
</dbReference>
<evidence type="ECO:0000256" key="9">
    <source>
        <dbReference type="ARBA" id="ARBA00047899"/>
    </source>
</evidence>
<dbReference type="WBParaSite" id="ACAC_0000204701-mRNA-1">
    <property type="protein sequence ID" value="ACAC_0000204701-mRNA-1"/>
    <property type="gene ID" value="ACAC_0000204701"/>
</dbReference>
<dbReference type="FunFam" id="3.30.200.20:FF:000042">
    <property type="entry name" value="Aurora kinase A"/>
    <property type="match status" value="1"/>
</dbReference>
<dbReference type="GO" id="GO:0006325">
    <property type="term" value="P:chromatin organization"/>
    <property type="evidence" value="ECO:0007669"/>
    <property type="project" value="UniProtKB-KW"/>
</dbReference>
<dbReference type="Gene3D" id="3.30.200.20">
    <property type="entry name" value="Phosphorylase Kinase, domain 1"/>
    <property type="match status" value="1"/>
</dbReference>
<dbReference type="GO" id="GO:0030496">
    <property type="term" value="C:midbody"/>
    <property type="evidence" value="ECO:0007669"/>
    <property type="project" value="UniProtKB-SubCell"/>
</dbReference>
<evidence type="ECO:0000259" key="18">
    <source>
        <dbReference type="PROSITE" id="PS50011"/>
    </source>
</evidence>
<evidence type="ECO:0000256" key="8">
    <source>
        <dbReference type="ARBA" id="ARBA00023254"/>
    </source>
</evidence>
<reference evidence="20" key="2">
    <citation type="submission" date="2016-04" db="UniProtKB">
        <authorList>
            <consortium name="WormBaseParasite"/>
        </authorList>
    </citation>
    <scope>IDENTIFICATION</scope>
</reference>
<evidence type="ECO:0000313" key="20">
    <source>
        <dbReference type="WBParaSite" id="ACAC_0000204701-mRNA-1"/>
    </source>
</evidence>
<dbReference type="EC" id="2.7.11.1" evidence="16"/>
<evidence type="ECO:0000256" key="12">
    <source>
        <dbReference type="PIRSR" id="PIRSR630616-2"/>
    </source>
</evidence>
<dbReference type="GO" id="GO:0000070">
    <property type="term" value="P:mitotic sister chromatid segregation"/>
    <property type="evidence" value="ECO:0007669"/>
    <property type="project" value="UniProtKB-ARBA"/>
</dbReference>
<feature type="compositionally biased region" description="Polar residues" evidence="17">
    <location>
        <begin position="22"/>
        <end position="34"/>
    </location>
</feature>
<keyword evidence="5 16" id="KW-0418">Kinase</keyword>
<keyword evidence="8" id="KW-0469">Meiosis</keyword>
<dbReference type="CDD" id="cd14007">
    <property type="entry name" value="STKc_Aurora"/>
    <property type="match status" value="1"/>
</dbReference>
<evidence type="ECO:0000256" key="3">
    <source>
        <dbReference type="ARBA" id="ARBA00022679"/>
    </source>
</evidence>
<dbReference type="InterPro" id="IPR000719">
    <property type="entry name" value="Prot_kinase_dom"/>
</dbReference>
<comment type="subcellular location">
    <subcellularLocation>
        <location evidence="1">Midbody</location>
    </subcellularLocation>
</comment>
<accession>A0A158P769</accession>
<comment type="similarity">
    <text evidence="16">Belongs to the protein kinase superfamily. Ser/Thr protein kinase family. Aurora subfamily.</text>
</comment>
<dbReference type="PROSITE" id="PS00107">
    <property type="entry name" value="PROTEIN_KINASE_ATP"/>
    <property type="match status" value="1"/>
</dbReference>
<sequence length="322" mass="36635">MAETEERQLAGREEEASHKSGDSNTVNSEGAKIESQQTSRNWVIDDFDVGRPLGRGKFGSVFLARSKEEKVVIALKARDFQVLFKDQLKKHNVMHQVKREIEIQYHLKHPNILRLKGYFHDQQRVYIILEFAEGGELHGRMKKKGKLDEHEAAKYVRQLADGLSYCHAKRVIHRDIKPENILLDRNRNIADFGWAVVSSHSRRETICGTLDYLPPEMINGDTHDHTVDNWAIGILLYEMLVGRPPFEFRDRSETFSAIMTCSFVIPSCVSEGPSELIRCLVVKEPSMRLSLSGVLSHRWVVSMSTAVTLGTQNLAPSLLNTL</sequence>
<evidence type="ECO:0000256" key="15">
    <source>
        <dbReference type="RuleBase" id="RU000304"/>
    </source>
</evidence>
<evidence type="ECO:0000256" key="7">
    <source>
        <dbReference type="ARBA" id="ARBA00022853"/>
    </source>
</evidence>
<feature type="domain" description="Protein kinase" evidence="18">
    <location>
        <begin position="47"/>
        <end position="300"/>
    </location>
</feature>
<feature type="binding site" evidence="12">
    <location>
        <begin position="130"/>
        <end position="132"/>
    </location>
    <ligand>
        <name>ATP</name>
        <dbReference type="ChEBI" id="CHEBI:30616"/>
    </ligand>
</feature>
<dbReference type="STRING" id="6313.A0A158P769"/>
<feature type="binding site" evidence="12">
    <location>
        <position position="57"/>
    </location>
    <ligand>
        <name>ATP</name>
        <dbReference type="ChEBI" id="CHEBI:30616"/>
    </ligand>
</feature>
<evidence type="ECO:0000256" key="2">
    <source>
        <dbReference type="ARBA" id="ARBA00022527"/>
    </source>
</evidence>
<evidence type="ECO:0000256" key="4">
    <source>
        <dbReference type="ARBA" id="ARBA00022741"/>
    </source>
</evidence>
<dbReference type="Proteomes" id="UP000035642">
    <property type="component" value="Unassembled WGS sequence"/>
</dbReference>
<dbReference type="InterPro" id="IPR011009">
    <property type="entry name" value="Kinase-like_dom_sf"/>
</dbReference>
<keyword evidence="19" id="KW-1185">Reference proteome</keyword>
<evidence type="ECO:0000313" key="19">
    <source>
        <dbReference type="Proteomes" id="UP000035642"/>
    </source>
</evidence>
<evidence type="ECO:0000256" key="14">
    <source>
        <dbReference type="PROSITE-ProRule" id="PRU10141"/>
    </source>
</evidence>
<organism evidence="19 20">
    <name type="scientific">Angiostrongylus cantonensis</name>
    <name type="common">Rat lungworm</name>
    <dbReference type="NCBI Taxonomy" id="6313"/>
    <lineage>
        <taxon>Eukaryota</taxon>
        <taxon>Metazoa</taxon>
        <taxon>Ecdysozoa</taxon>
        <taxon>Nematoda</taxon>
        <taxon>Chromadorea</taxon>
        <taxon>Rhabditida</taxon>
        <taxon>Rhabditina</taxon>
        <taxon>Rhabditomorpha</taxon>
        <taxon>Strongyloidea</taxon>
        <taxon>Metastrongylidae</taxon>
        <taxon>Angiostrongylus</taxon>
    </lineage>
</organism>
<feature type="region of interest" description="Disordered" evidence="17">
    <location>
        <begin position="1"/>
        <end position="34"/>
    </location>
</feature>
<evidence type="ECO:0000256" key="6">
    <source>
        <dbReference type="ARBA" id="ARBA00022840"/>
    </source>
</evidence>
<keyword evidence="3 16" id="KW-0808">Transferase</keyword>
<dbReference type="GO" id="GO:0032506">
    <property type="term" value="P:cytokinetic process"/>
    <property type="evidence" value="ECO:0007669"/>
    <property type="project" value="UniProtKB-ARBA"/>
</dbReference>
<reference evidence="19" key="1">
    <citation type="submission" date="2012-09" db="EMBL/GenBank/DDBJ databases">
        <authorList>
            <person name="Martin A.A."/>
        </authorList>
    </citation>
    <scope>NUCLEOTIDE SEQUENCE</scope>
</reference>
<evidence type="ECO:0000256" key="10">
    <source>
        <dbReference type="ARBA" id="ARBA00048679"/>
    </source>
</evidence>
<dbReference type="InterPro" id="IPR008271">
    <property type="entry name" value="Ser/Thr_kinase_AS"/>
</dbReference>
<comment type="catalytic activity">
    <reaction evidence="9 16">
        <text>L-threonyl-[protein] + ATP = O-phospho-L-threonyl-[protein] + ADP + H(+)</text>
        <dbReference type="Rhea" id="RHEA:46608"/>
        <dbReference type="Rhea" id="RHEA-COMP:11060"/>
        <dbReference type="Rhea" id="RHEA-COMP:11605"/>
        <dbReference type="ChEBI" id="CHEBI:15378"/>
        <dbReference type="ChEBI" id="CHEBI:30013"/>
        <dbReference type="ChEBI" id="CHEBI:30616"/>
        <dbReference type="ChEBI" id="CHEBI:61977"/>
        <dbReference type="ChEBI" id="CHEBI:456216"/>
        <dbReference type="EC" id="2.7.11.1"/>
    </reaction>
</comment>
<dbReference type="GO" id="GO:0005524">
    <property type="term" value="F:ATP binding"/>
    <property type="evidence" value="ECO:0007669"/>
    <property type="project" value="UniProtKB-UniRule"/>
</dbReference>
<feature type="binding site" evidence="12">
    <location>
        <begin position="179"/>
        <end position="180"/>
    </location>
    <ligand>
        <name>ATP</name>
        <dbReference type="ChEBI" id="CHEBI:30616"/>
    </ligand>
</feature>
<dbReference type="AlphaFoldDB" id="A0A158P769"/>
<keyword evidence="2 15" id="KW-0723">Serine/threonine-protein kinase</keyword>
<keyword evidence="7" id="KW-0156">Chromatin regulator</keyword>
<feature type="binding site" evidence="12 14">
    <location>
        <position position="76"/>
    </location>
    <ligand>
        <name>ATP</name>
        <dbReference type="ChEBI" id="CHEBI:30616"/>
    </ligand>
</feature>
<evidence type="ECO:0000256" key="11">
    <source>
        <dbReference type="PIRSR" id="PIRSR630616-1"/>
    </source>
</evidence>
<dbReference type="InterPro" id="IPR017441">
    <property type="entry name" value="Protein_kinase_ATP_BS"/>
</dbReference>
<feature type="active site" description="Proton acceptor" evidence="11">
    <location>
        <position position="175"/>
    </location>
</feature>